<dbReference type="EMBL" id="WTZA01000002">
    <property type="protein sequence ID" value="MXO76104.1"/>
    <property type="molecule type" value="Genomic_DNA"/>
</dbReference>
<sequence>MTRTAKMCRMLALFAGTALASASLTGCATQAAPRADLSAGKAEAALKKGNVGSAVANAEAAVLADPRNAAYRTMLGAAYMEAGRFLAARTSFDDAMTLGDASARTALGYVLASIAAGERAAALQVLGARQNEIPASDLGLALALAGETREAVHVLTTAVRSGDNTPKSRQNLAYALALNGEWAGARIMAAEDVPADQLDARLQEWAQLARPESFGVRVASVLGTRIATDPGQPVHLALANHPTIPQLAAEAEAFAEPLAPTQAAEGPVLAQAELPPADGAAYADVGVRLAAAAPAPSPQSFDSAFTAEAAASVTAVAEPRTVTKPVVQPAPARVAAARPSVRRAPARAVEPAATSGNHLVQLGSFSSEAAARRAWGIYVARIPQLSGFDMVITKAVVRGKTYYRVSAGGLQRAQAGSICSSVKSRGQACFAWSQGRPMPGAVARTTRMAAR</sequence>
<dbReference type="Proteomes" id="UP000439522">
    <property type="component" value="Unassembled WGS sequence"/>
</dbReference>
<dbReference type="InterPro" id="IPR007730">
    <property type="entry name" value="SPOR-like_dom"/>
</dbReference>
<keyword evidence="4" id="KW-1185">Reference proteome</keyword>
<evidence type="ECO:0000313" key="3">
    <source>
        <dbReference type="EMBL" id="MXO76104.1"/>
    </source>
</evidence>
<dbReference type="AlphaFoldDB" id="A0A6I4THJ7"/>
<dbReference type="InterPro" id="IPR011990">
    <property type="entry name" value="TPR-like_helical_dom_sf"/>
</dbReference>
<proteinExistence type="predicted"/>
<dbReference type="InterPro" id="IPR036680">
    <property type="entry name" value="SPOR-like_sf"/>
</dbReference>
<dbReference type="OrthoDB" id="7388953at2"/>
<comment type="caution">
    <text evidence="3">The sequence shown here is derived from an EMBL/GenBank/DDBJ whole genome shotgun (WGS) entry which is preliminary data.</text>
</comment>
<dbReference type="SUPFAM" id="SSF110997">
    <property type="entry name" value="Sporulation related repeat"/>
    <property type="match status" value="1"/>
</dbReference>
<keyword evidence="1" id="KW-0732">Signal</keyword>
<feature type="chain" id="PRO_5026093358" evidence="1">
    <location>
        <begin position="21"/>
        <end position="451"/>
    </location>
</feature>
<feature type="domain" description="SPOR" evidence="2">
    <location>
        <begin position="352"/>
        <end position="435"/>
    </location>
</feature>
<protein>
    <submittedName>
        <fullName evidence="3">SPOR domain-containing protein</fullName>
    </submittedName>
</protein>
<evidence type="ECO:0000313" key="4">
    <source>
        <dbReference type="Proteomes" id="UP000439522"/>
    </source>
</evidence>
<dbReference type="Gene3D" id="1.25.40.10">
    <property type="entry name" value="Tetratricopeptide repeat domain"/>
    <property type="match status" value="1"/>
</dbReference>
<dbReference type="PROSITE" id="PS51724">
    <property type="entry name" value="SPOR"/>
    <property type="match status" value="1"/>
</dbReference>
<dbReference type="Pfam" id="PF05036">
    <property type="entry name" value="SPOR"/>
    <property type="match status" value="1"/>
</dbReference>
<evidence type="ECO:0000259" key="2">
    <source>
        <dbReference type="PROSITE" id="PS51724"/>
    </source>
</evidence>
<name>A0A6I4THJ7_9SPHN</name>
<dbReference type="PROSITE" id="PS51257">
    <property type="entry name" value="PROKAR_LIPOPROTEIN"/>
    <property type="match status" value="1"/>
</dbReference>
<accession>A0A6I4THJ7</accession>
<evidence type="ECO:0000256" key="1">
    <source>
        <dbReference type="SAM" id="SignalP"/>
    </source>
</evidence>
<reference evidence="3 4" key="1">
    <citation type="submission" date="2019-12" db="EMBL/GenBank/DDBJ databases">
        <title>Genomic-based taxomic classification of the family Erythrobacteraceae.</title>
        <authorList>
            <person name="Xu L."/>
        </authorList>
    </citation>
    <scope>NUCLEOTIDE SEQUENCE [LARGE SCALE GENOMIC DNA]</scope>
    <source>
        <strain evidence="3 4">100921-2</strain>
    </source>
</reference>
<dbReference type="SUPFAM" id="SSF48452">
    <property type="entry name" value="TPR-like"/>
    <property type="match status" value="1"/>
</dbReference>
<gene>
    <name evidence="3" type="ORF">GRI40_12850</name>
</gene>
<feature type="signal peptide" evidence="1">
    <location>
        <begin position="1"/>
        <end position="20"/>
    </location>
</feature>
<organism evidence="3 4">
    <name type="scientific">Tsuneonella aeria</name>
    <dbReference type="NCBI Taxonomy" id="1837929"/>
    <lineage>
        <taxon>Bacteria</taxon>
        <taxon>Pseudomonadati</taxon>
        <taxon>Pseudomonadota</taxon>
        <taxon>Alphaproteobacteria</taxon>
        <taxon>Sphingomonadales</taxon>
        <taxon>Erythrobacteraceae</taxon>
        <taxon>Tsuneonella</taxon>
    </lineage>
</organism>
<dbReference type="RefSeq" id="WP_160611924.1">
    <property type="nucleotide sequence ID" value="NZ_WTZA01000002.1"/>
</dbReference>
<dbReference type="GO" id="GO:0042834">
    <property type="term" value="F:peptidoglycan binding"/>
    <property type="evidence" value="ECO:0007669"/>
    <property type="project" value="InterPro"/>
</dbReference>
<dbReference type="Gene3D" id="3.30.70.1070">
    <property type="entry name" value="Sporulation related repeat"/>
    <property type="match status" value="1"/>
</dbReference>